<evidence type="ECO:0008006" key="3">
    <source>
        <dbReference type="Google" id="ProtNLM"/>
    </source>
</evidence>
<protein>
    <recommendedName>
        <fullName evidence="3">Peptidase A2 domain-containing protein</fullName>
    </recommendedName>
</protein>
<dbReference type="Pfam" id="PF13650">
    <property type="entry name" value="Asp_protease_2"/>
    <property type="match status" value="1"/>
</dbReference>
<dbReference type="AlphaFoldDB" id="A0A830HPD5"/>
<accession>A0A830HPD5</accession>
<keyword evidence="2" id="KW-1185">Reference proteome</keyword>
<proteinExistence type="predicted"/>
<dbReference type="Proteomes" id="UP000660262">
    <property type="component" value="Unassembled WGS sequence"/>
</dbReference>
<gene>
    <name evidence="1" type="ORF">PPROV_000562100</name>
</gene>
<dbReference type="SUPFAM" id="SSF50630">
    <property type="entry name" value="Acid proteases"/>
    <property type="match status" value="1"/>
</dbReference>
<organism evidence="1 2">
    <name type="scientific">Pycnococcus provasolii</name>
    <dbReference type="NCBI Taxonomy" id="41880"/>
    <lineage>
        <taxon>Eukaryota</taxon>
        <taxon>Viridiplantae</taxon>
        <taxon>Chlorophyta</taxon>
        <taxon>Pseudoscourfieldiophyceae</taxon>
        <taxon>Pseudoscourfieldiales</taxon>
        <taxon>Pycnococcaceae</taxon>
        <taxon>Pycnococcus</taxon>
    </lineage>
</organism>
<sequence>MLAELRSLHVNTESLFDRESVVEAWLAHAPKDTPPPGDGRGEVACDHVAPIAWRQAASLFAGIKTQQGSYAALELSFDDSGKRGTFVVDTAASNTIILPASSARLDAVAVGGPVGAGLGGTGTTQGGRRVSLGPVRLTDKASTSIPLAPPGLQAVEMEVPTGNDTDGILGIDMLNQLDAIEWTWAKDGGTMRCWPLRALERPSWDKLHAGLEDCSLTSTAFGLLLVKIHVNGIEMPALLDTGACFTTFNSAASQACGLEIDPTIEPMWVAGAGGSPVSLGVGGHDVSISVGSSKHAPISDIRPLIGDLPALSQLGLPNSAPGVLLGLDVLMQRPRVVVSTSWRRLWL</sequence>
<evidence type="ECO:0000313" key="2">
    <source>
        <dbReference type="Proteomes" id="UP000660262"/>
    </source>
</evidence>
<dbReference type="OrthoDB" id="45996at2759"/>
<dbReference type="Gene3D" id="2.40.70.10">
    <property type="entry name" value="Acid Proteases"/>
    <property type="match status" value="2"/>
</dbReference>
<comment type="caution">
    <text evidence="1">The sequence shown here is derived from an EMBL/GenBank/DDBJ whole genome shotgun (WGS) entry which is preliminary data.</text>
</comment>
<reference evidence="1" key="1">
    <citation type="submission" date="2020-10" db="EMBL/GenBank/DDBJ databases">
        <title>Unveiling of a novel bifunctional photoreceptor, Dualchrome1, isolated from a cosmopolitan green alga.</title>
        <authorList>
            <person name="Suzuki S."/>
            <person name="Kawachi M."/>
        </authorList>
    </citation>
    <scope>NUCLEOTIDE SEQUENCE</scope>
    <source>
        <strain evidence="1">NIES 2893</strain>
    </source>
</reference>
<dbReference type="EMBL" id="BNJQ01000014">
    <property type="protein sequence ID" value="GHP06877.1"/>
    <property type="molecule type" value="Genomic_DNA"/>
</dbReference>
<dbReference type="InterPro" id="IPR021109">
    <property type="entry name" value="Peptidase_aspartic_dom_sf"/>
</dbReference>
<evidence type="ECO:0000313" key="1">
    <source>
        <dbReference type="EMBL" id="GHP06877.1"/>
    </source>
</evidence>
<name>A0A830HPD5_9CHLO</name>